<keyword evidence="5 6" id="KW-0472">Membrane</keyword>
<dbReference type="PANTHER" id="PTHR30250">
    <property type="entry name" value="PST FAMILY PREDICTED COLANIC ACID TRANSPORTER"/>
    <property type="match status" value="1"/>
</dbReference>
<comment type="caution">
    <text evidence="7">The sequence shown here is derived from an EMBL/GenBank/DDBJ whole genome shotgun (WGS) entry which is preliminary data.</text>
</comment>
<gene>
    <name evidence="7" type="ORF">KME07_20760</name>
</gene>
<feature type="transmembrane region" description="Helical" evidence="6">
    <location>
        <begin position="233"/>
        <end position="254"/>
    </location>
</feature>
<dbReference type="InterPro" id="IPR050833">
    <property type="entry name" value="Poly_Biosynth_Transport"/>
</dbReference>
<feature type="transmembrane region" description="Helical" evidence="6">
    <location>
        <begin position="99"/>
        <end position="119"/>
    </location>
</feature>
<feature type="transmembrane region" description="Helical" evidence="6">
    <location>
        <begin position="313"/>
        <end position="334"/>
    </location>
</feature>
<feature type="transmembrane region" description="Helical" evidence="6">
    <location>
        <begin position="424"/>
        <end position="443"/>
    </location>
</feature>
<comment type="subcellular location">
    <subcellularLocation>
        <location evidence="1">Cell membrane</location>
        <topology evidence="1">Multi-pass membrane protein</topology>
    </subcellularLocation>
</comment>
<reference evidence="7" key="1">
    <citation type="submission" date="2021-05" db="EMBL/GenBank/DDBJ databases">
        <authorList>
            <person name="Pietrasiak N."/>
            <person name="Ward R."/>
            <person name="Stajich J.E."/>
            <person name="Kurbessoian T."/>
        </authorList>
    </citation>
    <scope>NUCLEOTIDE SEQUENCE</scope>
    <source>
        <strain evidence="7">GSE-TBD4-15B</strain>
    </source>
</reference>
<dbReference type="Pfam" id="PF13440">
    <property type="entry name" value="Polysacc_synt_3"/>
    <property type="match status" value="1"/>
</dbReference>
<evidence type="ECO:0000256" key="6">
    <source>
        <dbReference type="SAM" id="Phobius"/>
    </source>
</evidence>
<keyword evidence="3 6" id="KW-0812">Transmembrane</keyword>
<dbReference type="EMBL" id="JAHHHV010000081">
    <property type="protein sequence ID" value="MBW4467865.1"/>
    <property type="molecule type" value="Genomic_DNA"/>
</dbReference>
<dbReference type="Proteomes" id="UP000707356">
    <property type="component" value="Unassembled WGS sequence"/>
</dbReference>
<name>A0A951U6P3_9CYAN</name>
<keyword evidence="2" id="KW-1003">Cell membrane</keyword>
<feature type="transmembrane region" description="Helical" evidence="6">
    <location>
        <begin position="367"/>
        <end position="388"/>
    </location>
</feature>
<protein>
    <submittedName>
        <fullName evidence="7">Oligosaccharide flippase family protein</fullName>
    </submittedName>
</protein>
<dbReference type="AlphaFoldDB" id="A0A951U6P3"/>
<organism evidence="7 8">
    <name type="scientific">Pegethrix bostrychoides GSE-TBD4-15B</name>
    <dbReference type="NCBI Taxonomy" id="2839662"/>
    <lineage>
        <taxon>Bacteria</taxon>
        <taxon>Bacillati</taxon>
        <taxon>Cyanobacteriota</taxon>
        <taxon>Cyanophyceae</taxon>
        <taxon>Oculatellales</taxon>
        <taxon>Oculatellaceae</taxon>
        <taxon>Pegethrix</taxon>
    </lineage>
</organism>
<reference evidence="7" key="2">
    <citation type="journal article" date="2022" name="Microbiol. Resour. Announc.">
        <title>Metagenome Sequencing to Explore Phylogenomics of Terrestrial Cyanobacteria.</title>
        <authorList>
            <person name="Ward R.D."/>
            <person name="Stajich J.E."/>
            <person name="Johansen J.R."/>
            <person name="Huntemann M."/>
            <person name="Clum A."/>
            <person name="Foster B."/>
            <person name="Foster B."/>
            <person name="Roux S."/>
            <person name="Palaniappan K."/>
            <person name="Varghese N."/>
            <person name="Mukherjee S."/>
            <person name="Reddy T.B.K."/>
            <person name="Daum C."/>
            <person name="Copeland A."/>
            <person name="Chen I.A."/>
            <person name="Ivanova N.N."/>
            <person name="Kyrpides N.C."/>
            <person name="Shapiro N."/>
            <person name="Eloe-Fadrosh E.A."/>
            <person name="Pietrasiak N."/>
        </authorList>
    </citation>
    <scope>NUCLEOTIDE SEQUENCE</scope>
    <source>
        <strain evidence="7">GSE-TBD4-15B</strain>
    </source>
</reference>
<evidence type="ECO:0000256" key="4">
    <source>
        <dbReference type="ARBA" id="ARBA00022989"/>
    </source>
</evidence>
<evidence type="ECO:0000256" key="2">
    <source>
        <dbReference type="ARBA" id="ARBA00022475"/>
    </source>
</evidence>
<feature type="transmembrane region" description="Helical" evidence="6">
    <location>
        <begin position="131"/>
        <end position="151"/>
    </location>
</feature>
<feature type="transmembrane region" description="Helical" evidence="6">
    <location>
        <begin position="66"/>
        <end position="93"/>
    </location>
</feature>
<keyword evidence="4 6" id="KW-1133">Transmembrane helix</keyword>
<sequence>MLSNRLTQSIVTFILTAAIGRLLGPEALGQYLLAFSYYFIFVGIVSEGAKTLFTRELSRSPAETPAFLVSGSLLQLLLSLVGYAMLFSVVLVLPYSPEATRACLIMGLAVIPFSLSNITEAVFQAQERMHWIAISTVPIYLARLGLMIGMMTWGYGIPAICGLFVVSELLILVIEWLLILPTVQLRWRIKPDLMWQLFLACRTFVVIGGIAIISNRLQILLLSLLANETLIGIYGGIIQLMQPFWIIANSIILASFPKLSQAIDSRHKQQIGENILEILLCIALPFMVGLWFIGSDLCQWVYGAEFAEVRQPLQIAAAMLMFLPFSRALSYVTVSSGLERLNLIEVIVTTAIGSILGVFLISRYQLVGAAMTDLAINILTFCQFTFIVHRRIFPLRFRQVLYRPMIVTSLMALLFLLLQNQQLWLILLVSITVYSLLAAAVGFQSLGGHQLWVKLTVRK</sequence>
<feature type="transmembrane region" description="Helical" evidence="6">
    <location>
        <begin position="28"/>
        <end position="45"/>
    </location>
</feature>
<dbReference type="PANTHER" id="PTHR30250:SF11">
    <property type="entry name" value="O-ANTIGEN TRANSPORTER-RELATED"/>
    <property type="match status" value="1"/>
</dbReference>
<evidence type="ECO:0000313" key="8">
    <source>
        <dbReference type="Proteomes" id="UP000707356"/>
    </source>
</evidence>
<evidence type="ECO:0000256" key="3">
    <source>
        <dbReference type="ARBA" id="ARBA00022692"/>
    </source>
</evidence>
<evidence type="ECO:0000256" key="5">
    <source>
        <dbReference type="ARBA" id="ARBA00023136"/>
    </source>
</evidence>
<feature type="transmembrane region" description="Helical" evidence="6">
    <location>
        <begin position="193"/>
        <end position="213"/>
    </location>
</feature>
<dbReference type="GO" id="GO:0005886">
    <property type="term" value="C:plasma membrane"/>
    <property type="evidence" value="ECO:0007669"/>
    <property type="project" value="UniProtKB-SubCell"/>
</dbReference>
<feature type="transmembrane region" description="Helical" evidence="6">
    <location>
        <begin position="400"/>
        <end position="418"/>
    </location>
</feature>
<evidence type="ECO:0000256" key="1">
    <source>
        <dbReference type="ARBA" id="ARBA00004651"/>
    </source>
</evidence>
<evidence type="ECO:0000313" key="7">
    <source>
        <dbReference type="EMBL" id="MBW4467865.1"/>
    </source>
</evidence>
<feature type="transmembrane region" description="Helical" evidence="6">
    <location>
        <begin position="157"/>
        <end position="181"/>
    </location>
</feature>
<accession>A0A951U6P3</accession>
<feature type="transmembrane region" description="Helical" evidence="6">
    <location>
        <begin position="341"/>
        <end position="361"/>
    </location>
</feature>
<feature type="transmembrane region" description="Helical" evidence="6">
    <location>
        <begin position="275"/>
        <end position="293"/>
    </location>
</feature>
<proteinExistence type="predicted"/>